<evidence type="ECO:0000256" key="2">
    <source>
        <dbReference type="ARBA" id="ARBA00006275"/>
    </source>
</evidence>
<evidence type="ECO:0000256" key="1">
    <source>
        <dbReference type="ARBA" id="ARBA00004442"/>
    </source>
</evidence>
<dbReference type="Proteomes" id="UP001597546">
    <property type="component" value="Unassembled WGS sequence"/>
</dbReference>
<comment type="subcellular location">
    <subcellularLocation>
        <location evidence="1">Cell outer membrane</location>
    </subcellularLocation>
</comment>
<organism evidence="8 9">
    <name type="scientific">Pedobacter alpinus</name>
    <dbReference type="NCBI Taxonomy" id="1590643"/>
    <lineage>
        <taxon>Bacteria</taxon>
        <taxon>Pseudomonadati</taxon>
        <taxon>Bacteroidota</taxon>
        <taxon>Sphingobacteriia</taxon>
        <taxon>Sphingobacteriales</taxon>
        <taxon>Sphingobacteriaceae</taxon>
        <taxon>Pedobacter</taxon>
    </lineage>
</organism>
<comment type="similarity">
    <text evidence="2">Belongs to the SusD family.</text>
</comment>
<evidence type="ECO:0000259" key="6">
    <source>
        <dbReference type="Pfam" id="PF07980"/>
    </source>
</evidence>
<keyword evidence="3" id="KW-0732">Signal</keyword>
<dbReference type="Pfam" id="PF07980">
    <property type="entry name" value="SusD_RagB"/>
    <property type="match status" value="1"/>
</dbReference>
<gene>
    <name evidence="8" type="ORF">ACFSSE_05140</name>
</gene>
<dbReference type="EMBL" id="JBHULV010000014">
    <property type="protein sequence ID" value="MFD2731083.1"/>
    <property type="molecule type" value="Genomic_DNA"/>
</dbReference>
<keyword evidence="4" id="KW-0472">Membrane</keyword>
<dbReference type="RefSeq" id="WP_379041921.1">
    <property type="nucleotide sequence ID" value="NZ_JBHSKW010000018.1"/>
</dbReference>
<reference evidence="9" key="1">
    <citation type="journal article" date="2019" name="Int. J. Syst. Evol. Microbiol.">
        <title>The Global Catalogue of Microorganisms (GCM) 10K type strain sequencing project: providing services to taxonomists for standard genome sequencing and annotation.</title>
        <authorList>
            <consortium name="The Broad Institute Genomics Platform"/>
            <consortium name="The Broad Institute Genome Sequencing Center for Infectious Disease"/>
            <person name="Wu L."/>
            <person name="Ma J."/>
        </authorList>
    </citation>
    <scope>NUCLEOTIDE SEQUENCE [LARGE SCALE GENOMIC DNA]</scope>
    <source>
        <strain evidence="9">KCTC 42456</strain>
    </source>
</reference>
<dbReference type="InterPro" id="IPR012944">
    <property type="entry name" value="SusD_RagB_dom"/>
</dbReference>
<evidence type="ECO:0000256" key="5">
    <source>
        <dbReference type="ARBA" id="ARBA00023237"/>
    </source>
</evidence>
<dbReference type="SUPFAM" id="SSF48452">
    <property type="entry name" value="TPR-like"/>
    <property type="match status" value="1"/>
</dbReference>
<dbReference type="InterPro" id="IPR033985">
    <property type="entry name" value="SusD-like_N"/>
</dbReference>
<evidence type="ECO:0000313" key="8">
    <source>
        <dbReference type="EMBL" id="MFD2731083.1"/>
    </source>
</evidence>
<proteinExistence type="inferred from homology"/>
<accession>A0ABW5TQ20</accession>
<dbReference type="PROSITE" id="PS51257">
    <property type="entry name" value="PROKAR_LIPOPROTEIN"/>
    <property type="match status" value="1"/>
</dbReference>
<evidence type="ECO:0000256" key="4">
    <source>
        <dbReference type="ARBA" id="ARBA00023136"/>
    </source>
</evidence>
<protein>
    <submittedName>
        <fullName evidence="8">RagB/SusD family nutrient uptake outer membrane protein</fullName>
    </submittedName>
</protein>
<keyword evidence="5" id="KW-0998">Cell outer membrane</keyword>
<dbReference type="Pfam" id="PF14322">
    <property type="entry name" value="SusD-like_3"/>
    <property type="match status" value="1"/>
</dbReference>
<evidence type="ECO:0000256" key="3">
    <source>
        <dbReference type="ARBA" id="ARBA00022729"/>
    </source>
</evidence>
<comment type="caution">
    <text evidence="8">The sequence shown here is derived from an EMBL/GenBank/DDBJ whole genome shotgun (WGS) entry which is preliminary data.</text>
</comment>
<feature type="domain" description="RagB/SusD" evidence="6">
    <location>
        <begin position="314"/>
        <end position="437"/>
    </location>
</feature>
<keyword evidence="9" id="KW-1185">Reference proteome</keyword>
<evidence type="ECO:0000259" key="7">
    <source>
        <dbReference type="Pfam" id="PF14322"/>
    </source>
</evidence>
<feature type="domain" description="SusD-like N-terminal" evidence="7">
    <location>
        <begin position="19"/>
        <end position="220"/>
    </location>
</feature>
<dbReference type="Gene3D" id="1.25.40.390">
    <property type="match status" value="2"/>
</dbReference>
<sequence length="448" mass="50823">MKKLAHLIFLSILLASCKDYLDAKPDKQLAVPATLQDMNALLDNAFMNTYTLLGEVSADNFYHTEAIWNSIPAERDRKIYTWENDAADGDTGAWSGRYNIIFVANVVLDGIEKISPKPNEQEEWKRIKGAALFFRAYALTETAQLFTAPYDDADADIALGIPIKLSPDINENISRGNLSDTYDRILTDFKQAATLLPSSSIIATRPNRAAAFGALARVYLYQRDYPKAGLYADSALQISNELLDYNDINSRVATPFFRFNTEVVFHAYSSSSNLTLSRCRVDSMLYESYDERDLRKVLFFLQNSDKKSYAFKGTYDGNNNNHFNGITTAELYLIRAEAMARADKKEEALADLNTLMANRWEDGFFTAITANTSEEALSKILAERRKELVFRGQRWNDLRRLNKEPAFAETLTRQLGSKTFTLPPNDKRYVFPIPEDIIQISGMPQNER</sequence>
<evidence type="ECO:0000313" key="9">
    <source>
        <dbReference type="Proteomes" id="UP001597546"/>
    </source>
</evidence>
<dbReference type="InterPro" id="IPR011990">
    <property type="entry name" value="TPR-like_helical_dom_sf"/>
</dbReference>
<name>A0ABW5TQ20_9SPHI</name>